<evidence type="ECO:0008006" key="3">
    <source>
        <dbReference type="Google" id="ProtNLM"/>
    </source>
</evidence>
<dbReference type="Pfam" id="PF14035">
    <property type="entry name" value="YlzJ"/>
    <property type="match status" value="1"/>
</dbReference>
<evidence type="ECO:0000313" key="1">
    <source>
        <dbReference type="EMBL" id="MBB6449252.1"/>
    </source>
</evidence>
<accession>A0A841PY83</accession>
<protein>
    <recommendedName>
        <fullName evidence="3">YlzJ-like protein</fullName>
    </recommendedName>
</protein>
<evidence type="ECO:0000313" key="2">
    <source>
        <dbReference type="Proteomes" id="UP000568839"/>
    </source>
</evidence>
<proteinExistence type="predicted"/>
<dbReference type="Proteomes" id="UP000568839">
    <property type="component" value="Unassembled WGS sequence"/>
</dbReference>
<organism evidence="1 2">
    <name type="scientific">Geomicrobium halophilum</name>
    <dbReference type="NCBI Taxonomy" id="549000"/>
    <lineage>
        <taxon>Bacteria</taxon>
        <taxon>Bacillati</taxon>
        <taxon>Bacillota</taxon>
        <taxon>Bacilli</taxon>
        <taxon>Bacillales</taxon>
        <taxon>Geomicrobium</taxon>
    </lineage>
</organism>
<dbReference type="AlphaFoldDB" id="A0A841PY83"/>
<name>A0A841PY83_9BACL</name>
<sequence>MIIYTPLPLSDVLAEDNDIEVKYKETTSGTVKLQKNEEGAWIVDRLVSSNPNDFLHDDYQPGTRWKEQ</sequence>
<dbReference type="EMBL" id="JACHHJ010000001">
    <property type="protein sequence ID" value="MBB6449252.1"/>
    <property type="molecule type" value="Genomic_DNA"/>
</dbReference>
<dbReference type="RefSeq" id="WP_184403150.1">
    <property type="nucleotide sequence ID" value="NZ_JACHHJ010000001.1"/>
</dbReference>
<dbReference type="InterPro" id="IPR025619">
    <property type="entry name" value="YlzJ"/>
</dbReference>
<keyword evidence="2" id="KW-1185">Reference proteome</keyword>
<comment type="caution">
    <text evidence="1">The sequence shown here is derived from an EMBL/GenBank/DDBJ whole genome shotgun (WGS) entry which is preliminary data.</text>
</comment>
<reference evidence="1 2" key="1">
    <citation type="submission" date="2020-08" db="EMBL/GenBank/DDBJ databases">
        <title>Genomic Encyclopedia of Type Strains, Phase IV (KMG-IV): sequencing the most valuable type-strain genomes for metagenomic binning, comparative biology and taxonomic classification.</title>
        <authorList>
            <person name="Goeker M."/>
        </authorList>
    </citation>
    <scope>NUCLEOTIDE SEQUENCE [LARGE SCALE GENOMIC DNA]</scope>
    <source>
        <strain evidence="1 2">DSM 21769</strain>
    </source>
</reference>
<gene>
    <name evidence="1" type="ORF">HNR44_001201</name>
</gene>